<protein>
    <recommendedName>
        <fullName evidence="4">ATPase AAA-type core domain-containing protein</fullName>
    </recommendedName>
</protein>
<dbReference type="Gene3D" id="3.40.50.300">
    <property type="entry name" value="P-loop containing nucleotide triphosphate hydrolases"/>
    <property type="match status" value="1"/>
</dbReference>
<organism evidence="2 3">
    <name type="scientific">Coccomyxa subellipsoidea</name>
    <dbReference type="NCBI Taxonomy" id="248742"/>
    <lineage>
        <taxon>Eukaryota</taxon>
        <taxon>Viridiplantae</taxon>
        <taxon>Chlorophyta</taxon>
        <taxon>core chlorophytes</taxon>
        <taxon>Trebouxiophyceae</taxon>
        <taxon>Trebouxiophyceae incertae sedis</taxon>
        <taxon>Coccomyxaceae</taxon>
        <taxon>Coccomyxa</taxon>
    </lineage>
</organism>
<comment type="caution">
    <text evidence="2">The sequence shown here is derived from an EMBL/GenBank/DDBJ whole genome shotgun (WGS) entry which is preliminary data.</text>
</comment>
<feature type="compositionally biased region" description="Basic and acidic residues" evidence="1">
    <location>
        <begin position="39"/>
        <end position="56"/>
    </location>
</feature>
<evidence type="ECO:0000313" key="3">
    <source>
        <dbReference type="Proteomes" id="UP001491310"/>
    </source>
</evidence>
<dbReference type="Proteomes" id="UP001491310">
    <property type="component" value="Unassembled WGS sequence"/>
</dbReference>
<name>A0ABR2YQL2_9CHLO</name>
<feature type="compositionally biased region" description="Polar residues" evidence="1">
    <location>
        <begin position="1"/>
        <end position="18"/>
    </location>
</feature>
<evidence type="ECO:0008006" key="4">
    <source>
        <dbReference type="Google" id="ProtNLM"/>
    </source>
</evidence>
<accession>A0ABR2YQL2</accession>
<gene>
    <name evidence="2" type="ORF">WJX75_007082</name>
</gene>
<feature type="region of interest" description="Disordered" evidence="1">
    <location>
        <begin position="1"/>
        <end position="88"/>
    </location>
</feature>
<dbReference type="InterPro" id="IPR027417">
    <property type="entry name" value="P-loop_NTPase"/>
</dbReference>
<evidence type="ECO:0000313" key="2">
    <source>
        <dbReference type="EMBL" id="KAK9909097.1"/>
    </source>
</evidence>
<dbReference type="EMBL" id="JALJOT010000007">
    <property type="protein sequence ID" value="KAK9909097.1"/>
    <property type="molecule type" value="Genomic_DNA"/>
</dbReference>
<keyword evidence="3" id="KW-1185">Reference proteome</keyword>
<evidence type="ECO:0000256" key="1">
    <source>
        <dbReference type="SAM" id="MobiDB-lite"/>
    </source>
</evidence>
<sequence length="365" mass="39731">MVSTRSMRSRGTTENGKQTGDIVDSYISKSSPASPAKMLAEERHEEAEKGPHRVLKESNAAKAKPADPVTEKAPVRKTARQQKSALRKEVEPVDELEAAELKTKAWQGIMQKKVQSQRNQLAEVTLRVRYGLHNLWRQAQKMIKPEEKVVEVKGCAAQLDAGALVAIVSHKPIYEGLRTSLQDIWLGHKEDPHKGAGVLLVGSSDAANAAAALALEKALPSSCRSCILSLKAGQASHGHADAPGAVQKLLAGFLKRCPQGVIVLEDVQKLHPRLLPVFINALSEHGHFEVDGKAVPSWGALYVATMLDANGEALSQSGEETFKKEAKRALTAQLLAHPSAEQVPGYRAHTEAFRRRLEYVAPLHH</sequence>
<reference evidence="2 3" key="1">
    <citation type="journal article" date="2024" name="Nat. Commun.">
        <title>Phylogenomics reveals the evolutionary origins of lichenization in chlorophyte algae.</title>
        <authorList>
            <person name="Puginier C."/>
            <person name="Libourel C."/>
            <person name="Otte J."/>
            <person name="Skaloud P."/>
            <person name="Haon M."/>
            <person name="Grisel S."/>
            <person name="Petersen M."/>
            <person name="Berrin J.G."/>
            <person name="Delaux P.M."/>
            <person name="Dal Grande F."/>
            <person name="Keller J."/>
        </authorList>
    </citation>
    <scope>NUCLEOTIDE SEQUENCE [LARGE SCALE GENOMIC DNA]</scope>
    <source>
        <strain evidence="2 3">SAG 216-7</strain>
    </source>
</reference>
<proteinExistence type="predicted"/>